<gene>
    <name evidence="10" type="ORF">BDK51DRAFT_16892</name>
</gene>
<dbReference type="SUPFAM" id="SSF103243">
    <property type="entry name" value="KA1-like"/>
    <property type="match status" value="1"/>
</dbReference>
<comment type="catalytic activity">
    <reaction evidence="8">
        <text>L-seryl-[protein] + ATP = O-phospho-L-seryl-[protein] + ADP + H(+)</text>
        <dbReference type="Rhea" id="RHEA:17989"/>
        <dbReference type="Rhea" id="RHEA-COMP:9863"/>
        <dbReference type="Rhea" id="RHEA-COMP:11604"/>
        <dbReference type="ChEBI" id="CHEBI:15378"/>
        <dbReference type="ChEBI" id="CHEBI:29999"/>
        <dbReference type="ChEBI" id="CHEBI:30616"/>
        <dbReference type="ChEBI" id="CHEBI:83421"/>
        <dbReference type="ChEBI" id="CHEBI:456216"/>
        <dbReference type="EC" id="2.7.11.1"/>
    </reaction>
</comment>
<dbReference type="Pfam" id="PF02149">
    <property type="entry name" value="KA1"/>
    <property type="match status" value="1"/>
</dbReference>
<keyword evidence="11" id="KW-1185">Reference proteome</keyword>
<comment type="catalytic activity">
    <reaction evidence="7">
        <text>L-threonyl-[protein] + ATP = O-phospho-L-threonyl-[protein] + ADP + H(+)</text>
        <dbReference type="Rhea" id="RHEA:46608"/>
        <dbReference type="Rhea" id="RHEA-COMP:11060"/>
        <dbReference type="Rhea" id="RHEA-COMP:11605"/>
        <dbReference type="ChEBI" id="CHEBI:15378"/>
        <dbReference type="ChEBI" id="CHEBI:30013"/>
        <dbReference type="ChEBI" id="CHEBI:30616"/>
        <dbReference type="ChEBI" id="CHEBI:61977"/>
        <dbReference type="ChEBI" id="CHEBI:456216"/>
        <dbReference type="EC" id="2.7.11.1"/>
    </reaction>
</comment>
<keyword evidence="3" id="KW-0808">Transferase</keyword>
<evidence type="ECO:0000256" key="6">
    <source>
        <dbReference type="ARBA" id="ARBA00022840"/>
    </source>
</evidence>
<evidence type="ECO:0000256" key="4">
    <source>
        <dbReference type="ARBA" id="ARBA00022741"/>
    </source>
</evidence>
<evidence type="ECO:0000256" key="2">
    <source>
        <dbReference type="ARBA" id="ARBA00022527"/>
    </source>
</evidence>
<proteinExistence type="predicted"/>
<evidence type="ECO:0000313" key="10">
    <source>
        <dbReference type="EMBL" id="RKO93644.1"/>
    </source>
</evidence>
<protein>
    <recommendedName>
        <fullName evidence="1">non-specific serine/threonine protein kinase</fullName>
        <ecNumber evidence="1">2.7.11.1</ecNumber>
    </recommendedName>
</protein>
<dbReference type="InterPro" id="IPR001772">
    <property type="entry name" value="KA1_dom"/>
</dbReference>
<dbReference type="CDD" id="cd12121">
    <property type="entry name" value="MARK_C_like"/>
    <property type="match status" value="1"/>
</dbReference>
<feature type="domain" description="KA1" evidence="9">
    <location>
        <begin position="36"/>
        <end position="85"/>
    </location>
</feature>
<keyword evidence="4" id="KW-0547">Nucleotide-binding</keyword>
<reference evidence="11" key="1">
    <citation type="journal article" date="2018" name="Nat. Microbiol.">
        <title>Leveraging single-cell genomics to expand the fungal tree of life.</title>
        <authorList>
            <person name="Ahrendt S.R."/>
            <person name="Quandt C.A."/>
            <person name="Ciobanu D."/>
            <person name="Clum A."/>
            <person name="Salamov A."/>
            <person name="Andreopoulos B."/>
            <person name="Cheng J.F."/>
            <person name="Woyke T."/>
            <person name="Pelin A."/>
            <person name="Henrissat B."/>
            <person name="Reynolds N.K."/>
            <person name="Benny G.L."/>
            <person name="Smith M.E."/>
            <person name="James T.Y."/>
            <person name="Grigoriev I.V."/>
        </authorList>
    </citation>
    <scope>NUCLEOTIDE SEQUENCE [LARGE SCALE GENOMIC DNA]</scope>
</reference>
<dbReference type="OrthoDB" id="193931at2759"/>
<dbReference type="GO" id="GO:0004674">
    <property type="term" value="F:protein serine/threonine kinase activity"/>
    <property type="evidence" value="ECO:0007669"/>
    <property type="project" value="UniProtKB-KW"/>
</dbReference>
<dbReference type="AlphaFoldDB" id="A0A4P9WLA1"/>
<dbReference type="EMBL" id="KZ994162">
    <property type="protein sequence ID" value="RKO93644.1"/>
    <property type="molecule type" value="Genomic_DNA"/>
</dbReference>
<keyword evidence="5" id="KW-0418">Kinase</keyword>
<evidence type="ECO:0000259" key="9">
    <source>
        <dbReference type="PROSITE" id="PS50032"/>
    </source>
</evidence>
<dbReference type="GO" id="GO:0005524">
    <property type="term" value="F:ATP binding"/>
    <property type="evidence" value="ECO:0007669"/>
    <property type="project" value="UniProtKB-KW"/>
</dbReference>
<feature type="non-terminal residue" evidence="10">
    <location>
        <position position="1"/>
    </location>
</feature>
<evidence type="ECO:0000313" key="11">
    <source>
        <dbReference type="Proteomes" id="UP000269721"/>
    </source>
</evidence>
<evidence type="ECO:0000256" key="1">
    <source>
        <dbReference type="ARBA" id="ARBA00012513"/>
    </source>
</evidence>
<accession>A0A4P9WLA1</accession>
<keyword evidence="2" id="KW-0723">Serine/threonine-protein kinase</keyword>
<organism evidence="10 11">
    <name type="scientific">Blyttiomyces helicus</name>
    <dbReference type="NCBI Taxonomy" id="388810"/>
    <lineage>
        <taxon>Eukaryota</taxon>
        <taxon>Fungi</taxon>
        <taxon>Fungi incertae sedis</taxon>
        <taxon>Chytridiomycota</taxon>
        <taxon>Chytridiomycota incertae sedis</taxon>
        <taxon>Chytridiomycetes</taxon>
        <taxon>Chytridiomycetes incertae sedis</taxon>
        <taxon>Blyttiomyces</taxon>
    </lineage>
</organism>
<dbReference type="EC" id="2.7.11.1" evidence="1"/>
<name>A0A4P9WLA1_9FUNG</name>
<dbReference type="InterPro" id="IPR028375">
    <property type="entry name" value="KA1/Ssp2_C"/>
</dbReference>
<dbReference type="Proteomes" id="UP000269721">
    <property type="component" value="Unassembled WGS sequence"/>
</dbReference>
<evidence type="ECO:0000256" key="3">
    <source>
        <dbReference type="ARBA" id="ARBA00022679"/>
    </source>
</evidence>
<keyword evidence="6" id="KW-0067">ATP-binding</keyword>
<dbReference type="FunFam" id="3.30.310.80:FF:000011">
    <property type="entry name" value="Non-specific serine/threonine protein kinase"/>
    <property type="match status" value="1"/>
</dbReference>
<evidence type="ECO:0000256" key="7">
    <source>
        <dbReference type="ARBA" id="ARBA00047899"/>
    </source>
</evidence>
<evidence type="ECO:0000256" key="8">
    <source>
        <dbReference type="ARBA" id="ARBA00048679"/>
    </source>
</evidence>
<dbReference type="PROSITE" id="PS50032">
    <property type="entry name" value="KA1"/>
    <property type="match status" value="1"/>
</dbReference>
<evidence type="ECO:0000256" key="5">
    <source>
        <dbReference type="ARBA" id="ARBA00022777"/>
    </source>
</evidence>
<sequence>SRWFLNVSSTSSKPPDEIMSEVMRALRDSGARFQLESGYTVTCEVDIEVCKVPRMNLFGLHFKRLSGGVWNYKKFCNRLLGSMNI</sequence>
<dbReference type="Gene3D" id="3.30.310.80">
    <property type="entry name" value="Kinase associated domain 1, KA1"/>
    <property type="match status" value="1"/>
</dbReference>